<name>A1ZU98_MICM2</name>
<dbReference type="Proteomes" id="UP000004095">
    <property type="component" value="Unassembled WGS sequence"/>
</dbReference>
<dbReference type="OrthoDB" id="882100at2"/>
<protein>
    <recommendedName>
        <fullName evidence="3">Outer membrane protein beta-barrel domain-containing protein</fullName>
    </recommendedName>
</protein>
<keyword evidence="2" id="KW-1185">Reference proteome</keyword>
<reference evidence="1 2" key="1">
    <citation type="submission" date="2007-01" db="EMBL/GenBank/DDBJ databases">
        <authorList>
            <person name="Haygood M."/>
            <person name="Podell S."/>
            <person name="Anderson C."/>
            <person name="Hopkinson B."/>
            <person name="Roe K."/>
            <person name="Barbeau K."/>
            <person name="Gaasterland T."/>
            <person name="Ferriera S."/>
            <person name="Johnson J."/>
            <person name="Kravitz S."/>
            <person name="Beeson K."/>
            <person name="Sutton G."/>
            <person name="Rogers Y.-H."/>
            <person name="Friedman R."/>
            <person name="Frazier M."/>
            <person name="Venter J.C."/>
        </authorList>
    </citation>
    <scope>NUCLEOTIDE SEQUENCE [LARGE SCALE GENOMIC DNA]</scope>
    <source>
        <strain evidence="1 2">ATCC 23134</strain>
    </source>
</reference>
<dbReference type="AlphaFoldDB" id="A1ZU98"/>
<dbReference type="RefSeq" id="WP_002701663.1">
    <property type="nucleotide sequence ID" value="NZ_AAWS01000039.1"/>
</dbReference>
<dbReference type="eggNOG" id="ENOG502ZVBJ">
    <property type="taxonomic scope" value="Bacteria"/>
</dbReference>
<evidence type="ECO:0008006" key="3">
    <source>
        <dbReference type="Google" id="ProtNLM"/>
    </source>
</evidence>
<gene>
    <name evidence="1" type="ORF">M23134_06418</name>
</gene>
<organism evidence="1 2">
    <name type="scientific">Microscilla marina ATCC 23134</name>
    <dbReference type="NCBI Taxonomy" id="313606"/>
    <lineage>
        <taxon>Bacteria</taxon>
        <taxon>Pseudomonadati</taxon>
        <taxon>Bacteroidota</taxon>
        <taxon>Cytophagia</taxon>
        <taxon>Cytophagales</taxon>
        <taxon>Microscillaceae</taxon>
        <taxon>Microscilla</taxon>
    </lineage>
</organism>
<proteinExistence type="predicted"/>
<accession>A1ZU98</accession>
<evidence type="ECO:0000313" key="1">
    <source>
        <dbReference type="EMBL" id="EAY26069.1"/>
    </source>
</evidence>
<sequence length="202" mass="21887">MARALKIIVIGCFCLLWGANGHTQSLMKSMSTNVIGYKFNTVTNVGDESAPIWEKVDELRLAVNIAAGVSLELPLINLSQHSSLGITLEATGGFLVSSGLDGVNLALVYDIPGYITFRHGAKANRKTDKTSGFGFGVGYHVSRGALPYEAPSVMFQVNFASGLLIRVSYDVLPYKYYDHYSSQGLVPALKIKRLGIGFYAPF</sequence>
<comment type="caution">
    <text evidence="1">The sequence shown here is derived from an EMBL/GenBank/DDBJ whole genome shotgun (WGS) entry which is preliminary data.</text>
</comment>
<evidence type="ECO:0000313" key="2">
    <source>
        <dbReference type="Proteomes" id="UP000004095"/>
    </source>
</evidence>
<dbReference type="EMBL" id="AAWS01000039">
    <property type="protein sequence ID" value="EAY26069.1"/>
    <property type="molecule type" value="Genomic_DNA"/>
</dbReference>